<feature type="compositionally biased region" description="Polar residues" evidence="1">
    <location>
        <begin position="354"/>
        <end position="364"/>
    </location>
</feature>
<name>A0A3T0K2E5_PSESX</name>
<dbReference type="AlphaFoldDB" id="A0A3T0K2E5"/>
<dbReference type="Proteomes" id="UP000282760">
    <property type="component" value="Chromosome"/>
</dbReference>
<feature type="domain" description="Autotransporter" evidence="2">
    <location>
        <begin position="479"/>
        <end position="753"/>
    </location>
</feature>
<protein>
    <submittedName>
        <fullName evidence="3">Autotransporter outer membrane beta-barrel domain-containing protein</fullName>
    </submittedName>
</protein>
<dbReference type="Pfam" id="PF03797">
    <property type="entry name" value="Autotransporter"/>
    <property type="match status" value="1"/>
</dbReference>
<sequence>MPVQHKHRLHQLAIAIALTLGYAEFTLAQQLALDFDPQPKQTPEQAISALDAFISDPGTVEKKIKKEIKGKNGISLNLRDQNDLVIMEPQGSFTGVVDGGGGKNVLQLSAAEGGKLGESRNFDGLDVKRGDWNRNGPGDFTSGVVVRSQASLTNEGTILGGALTEGILINKGLIGRDVTVLPGGDLTNPGQIAGNVDVRESGHFAGSGIVGHLSVLGRFSVDEVYGAPRVRGDLNLSRPAVLAYSVDASGNSPTIVVEGTAHLGDATLRLVTSGDYPQSSQHTILEASKVEGRFGNVENDLAFMTPTLNYDDPKRVGLTYARNDVPFEQVAISDNSREFGKSIDEPQVSPEPSPAQTLASSETPVSHAAREPQPQPQPQPSQPPERPLQVQAPQSPATPPPPTPTAPTAPRNAAVAALLTSDKVTAAVALDQLAGGSNANLAKATLSSVTPVSASLLSAMHQLDNLHDTQPNAPRHAAGNADSGRVWLQALGHSGKLDRDVEPMQHSTKGLLLGADWRLDEEWRLGLMGGTSDTRMDSKELDGDLDSWHLGAYALRQSGPLSLRLGAAWSNHEGSTRREVAFGRFHDRLKGNYQATTQQAFIESGFNLGRANVSIEPFASLGYQRYQRDGYTEKGGAAALRVDDQSQGNFNTTVGLRMAKVGTLDNGMRLTPRFSAGWKHVYGETYTSTRQRLVTGGHDYTVYGAELDRNSLTLDTGLDLTVSSSHTLGVGLSGEIGTDSRNHGVSGQWRMAF</sequence>
<evidence type="ECO:0000313" key="3">
    <source>
        <dbReference type="EMBL" id="AZV29851.1"/>
    </source>
</evidence>
<dbReference type="EMBL" id="CP024646">
    <property type="protein sequence ID" value="AZV29851.1"/>
    <property type="molecule type" value="Genomic_DNA"/>
</dbReference>
<feature type="region of interest" description="Disordered" evidence="1">
    <location>
        <begin position="339"/>
        <end position="410"/>
    </location>
</feature>
<reference evidence="3 4" key="1">
    <citation type="submission" date="2017-11" db="EMBL/GenBank/DDBJ databases">
        <title>Effect of PGPRs.</title>
        <authorList>
            <person name="Oliva R."/>
            <person name="Nong J."/>
            <person name="Roman V."/>
        </authorList>
    </citation>
    <scope>NUCLEOTIDE SEQUENCE [LARGE SCALE GENOMIC DNA]</scope>
    <source>
        <strain evidence="3">Inb918</strain>
    </source>
</reference>
<evidence type="ECO:0000259" key="2">
    <source>
        <dbReference type="PROSITE" id="PS51208"/>
    </source>
</evidence>
<evidence type="ECO:0000313" key="4">
    <source>
        <dbReference type="Proteomes" id="UP000282760"/>
    </source>
</evidence>
<dbReference type="SMART" id="SM00869">
    <property type="entry name" value="Autotransporter"/>
    <property type="match status" value="1"/>
</dbReference>
<feature type="compositionally biased region" description="Pro residues" evidence="1">
    <location>
        <begin position="396"/>
        <end position="407"/>
    </location>
</feature>
<dbReference type="NCBIfam" id="TIGR01414">
    <property type="entry name" value="autotrans_barl"/>
    <property type="match status" value="1"/>
</dbReference>
<dbReference type="Gene3D" id="2.40.128.130">
    <property type="entry name" value="Autotransporter beta-domain"/>
    <property type="match status" value="1"/>
</dbReference>
<dbReference type="InterPro" id="IPR006315">
    <property type="entry name" value="OM_autotransptr_brl_dom"/>
</dbReference>
<dbReference type="PROSITE" id="PS51208">
    <property type="entry name" value="AUTOTRANSPORTER"/>
    <property type="match status" value="1"/>
</dbReference>
<accession>A0A3T0K2E5</accession>
<dbReference type="SUPFAM" id="SSF103515">
    <property type="entry name" value="Autotransporter"/>
    <property type="match status" value="1"/>
</dbReference>
<feature type="compositionally biased region" description="Pro residues" evidence="1">
    <location>
        <begin position="373"/>
        <end position="386"/>
    </location>
</feature>
<evidence type="ECO:0000256" key="1">
    <source>
        <dbReference type="SAM" id="MobiDB-lite"/>
    </source>
</evidence>
<proteinExistence type="predicted"/>
<dbReference type="InterPro" id="IPR036709">
    <property type="entry name" value="Autotransporte_beta_dom_sf"/>
</dbReference>
<dbReference type="InterPro" id="IPR005546">
    <property type="entry name" value="Autotransporte_beta"/>
</dbReference>
<gene>
    <name evidence="3" type="ORF">CT157_28725</name>
</gene>
<organism evidence="3 4">
    <name type="scientific">Pseudomonas syringae</name>
    <dbReference type="NCBI Taxonomy" id="317"/>
    <lineage>
        <taxon>Bacteria</taxon>
        <taxon>Pseudomonadati</taxon>
        <taxon>Pseudomonadota</taxon>
        <taxon>Gammaproteobacteria</taxon>
        <taxon>Pseudomonadales</taxon>
        <taxon>Pseudomonadaceae</taxon>
        <taxon>Pseudomonas</taxon>
    </lineage>
</organism>
<dbReference type="GO" id="GO:0019867">
    <property type="term" value="C:outer membrane"/>
    <property type="evidence" value="ECO:0007669"/>
    <property type="project" value="InterPro"/>
</dbReference>